<sequence>MDIPQIDSNSVAQPQLDSTSAADIDQPETDAAEFGAVTNTTPSDWSNRASLVGHLDAVTAAAFCLLDTVATASKDHLINRWSLSNAITDPVSEWSATEPI</sequence>
<dbReference type="InterPro" id="IPR036322">
    <property type="entry name" value="WD40_repeat_dom_sf"/>
</dbReference>
<feature type="region of interest" description="Disordered" evidence="1">
    <location>
        <begin position="1"/>
        <end position="28"/>
    </location>
</feature>
<proteinExistence type="predicted"/>
<evidence type="ECO:0000313" key="2">
    <source>
        <dbReference type="EMBL" id="ODV89883.1"/>
    </source>
</evidence>
<name>A0A1E4TDV4_9ASCO</name>
<evidence type="ECO:0000256" key="1">
    <source>
        <dbReference type="SAM" id="MobiDB-lite"/>
    </source>
</evidence>
<accession>A0A1E4TDV4</accession>
<dbReference type="InterPro" id="IPR015943">
    <property type="entry name" value="WD40/YVTN_repeat-like_dom_sf"/>
</dbReference>
<evidence type="ECO:0000313" key="3">
    <source>
        <dbReference type="Proteomes" id="UP000095023"/>
    </source>
</evidence>
<dbReference type="SUPFAM" id="SSF50978">
    <property type="entry name" value="WD40 repeat-like"/>
    <property type="match status" value="1"/>
</dbReference>
<feature type="non-terminal residue" evidence="2">
    <location>
        <position position="100"/>
    </location>
</feature>
<protein>
    <submittedName>
        <fullName evidence="2">Uncharacterized protein</fullName>
    </submittedName>
</protein>
<feature type="compositionally biased region" description="Polar residues" evidence="1">
    <location>
        <begin position="1"/>
        <end position="21"/>
    </location>
</feature>
<organism evidence="2 3">
    <name type="scientific">Tortispora caseinolytica NRRL Y-17796</name>
    <dbReference type="NCBI Taxonomy" id="767744"/>
    <lineage>
        <taxon>Eukaryota</taxon>
        <taxon>Fungi</taxon>
        <taxon>Dikarya</taxon>
        <taxon>Ascomycota</taxon>
        <taxon>Saccharomycotina</taxon>
        <taxon>Trigonopsidomycetes</taxon>
        <taxon>Trigonopsidales</taxon>
        <taxon>Trigonopsidaceae</taxon>
        <taxon>Tortispora</taxon>
    </lineage>
</organism>
<dbReference type="EMBL" id="KV453842">
    <property type="protein sequence ID" value="ODV89883.1"/>
    <property type="molecule type" value="Genomic_DNA"/>
</dbReference>
<gene>
    <name evidence="2" type="ORF">CANCADRAFT_30998</name>
</gene>
<dbReference type="AlphaFoldDB" id="A0A1E4TDV4"/>
<dbReference type="Proteomes" id="UP000095023">
    <property type="component" value="Unassembled WGS sequence"/>
</dbReference>
<keyword evidence="3" id="KW-1185">Reference proteome</keyword>
<reference evidence="3" key="1">
    <citation type="submission" date="2016-02" db="EMBL/GenBank/DDBJ databases">
        <title>Comparative genomics of biotechnologically important yeasts.</title>
        <authorList>
            <consortium name="DOE Joint Genome Institute"/>
            <person name="Riley R."/>
            <person name="Haridas S."/>
            <person name="Wolfe K.H."/>
            <person name="Lopes M.R."/>
            <person name="Hittinger C.T."/>
            <person name="Goker M."/>
            <person name="Salamov A."/>
            <person name="Wisecaver J."/>
            <person name="Long T.M."/>
            <person name="Aerts A.L."/>
            <person name="Barry K."/>
            <person name="Choi C."/>
            <person name="Clum A."/>
            <person name="Coughlan A.Y."/>
            <person name="Deshpande S."/>
            <person name="Douglass A.P."/>
            <person name="Hanson S.J."/>
            <person name="Klenk H.-P."/>
            <person name="Labutti K."/>
            <person name="Lapidus A."/>
            <person name="Lindquist E."/>
            <person name="Lipzen A."/>
            <person name="Meier-Kolthoff J.P."/>
            <person name="Ohm R.A."/>
            <person name="Otillar R.P."/>
            <person name="Pangilinan J."/>
            <person name="Peng Y."/>
            <person name="Rokas A."/>
            <person name="Rosa C.A."/>
            <person name="Scheuner C."/>
            <person name="Sibirny A.A."/>
            <person name="Slot J.C."/>
            <person name="Stielow J.B."/>
            <person name="Sun H."/>
            <person name="Kurtzman C.P."/>
            <person name="Blackwell M."/>
            <person name="Jeffries T.W."/>
            <person name="Grigoriev I.V."/>
        </authorList>
    </citation>
    <scope>NUCLEOTIDE SEQUENCE [LARGE SCALE GENOMIC DNA]</scope>
    <source>
        <strain evidence="3">NRRL Y-17796</strain>
    </source>
</reference>
<dbReference type="Gene3D" id="2.130.10.10">
    <property type="entry name" value="YVTN repeat-like/Quinoprotein amine dehydrogenase"/>
    <property type="match status" value="1"/>
</dbReference>